<dbReference type="PROSITE" id="PS00379">
    <property type="entry name" value="CDP_ALCOHOL_P_TRANSF"/>
    <property type="match status" value="1"/>
</dbReference>
<protein>
    <recommendedName>
        <fullName evidence="4">CDP-alcohol phosphatidyltransferase family protein</fullName>
    </recommendedName>
</protein>
<evidence type="ECO:0000256" key="1">
    <source>
        <dbReference type="ARBA" id="ARBA00022679"/>
    </source>
</evidence>
<feature type="transmembrane region" description="Helical" evidence="2">
    <location>
        <begin position="110"/>
        <end position="128"/>
    </location>
</feature>
<evidence type="ECO:0000313" key="3">
    <source>
        <dbReference type="EMBL" id="VAW08282.1"/>
    </source>
</evidence>
<dbReference type="InterPro" id="IPR000462">
    <property type="entry name" value="CDP-OH_P_trans"/>
</dbReference>
<dbReference type="GO" id="GO:0016780">
    <property type="term" value="F:phosphotransferase activity, for other substituted phosphate groups"/>
    <property type="evidence" value="ECO:0007669"/>
    <property type="project" value="InterPro"/>
</dbReference>
<keyword evidence="2" id="KW-0472">Membrane</keyword>
<keyword evidence="1" id="KW-0808">Transferase</keyword>
<keyword evidence="2" id="KW-0812">Transmembrane</keyword>
<dbReference type="GO" id="GO:0016020">
    <property type="term" value="C:membrane"/>
    <property type="evidence" value="ECO:0007669"/>
    <property type="project" value="InterPro"/>
</dbReference>
<feature type="transmembrane region" description="Helical" evidence="2">
    <location>
        <begin position="149"/>
        <end position="164"/>
    </location>
</feature>
<dbReference type="AlphaFoldDB" id="A0A3B0T1I1"/>
<dbReference type="EMBL" id="UOEK01000455">
    <property type="protein sequence ID" value="VAW08282.1"/>
    <property type="molecule type" value="Genomic_DNA"/>
</dbReference>
<evidence type="ECO:0000256" key="2">
    <source>
        <dbReference type="SAM" id="Phobius"/>
    </source>
</evidence>
<organism evidence="3">
    <name type="scientific">hydrothermal vent metagenome</name>
    <dbReference type="NCBI Taxonomy" id="652676"/>
    <lineage>
        <taxon>unclassified sequences</taxon>
        <taxon>metagenomes</taxon>
        <taxon>ecological metagenomes</taxon>
    </lineage>
</organism>
<keyword evidence="2" id="KW-1133">Transmembrane helix</keyword>
<dbReference type="Pfam" id="PF01066">
    <property type="entry name" value="CDP-OH_P_transf"/>
    <property type="match status" value="1"/>
</dbReference>
<feature type="transmembrane region" description="Helical" evidence="2">
    <location>
        <begin position="29"/>
        <end position="48"/>
    </location>
</feature>
<reference evidence="3" key="1">
    <citation type="submission" date="2018-06" db="EMBL/GenBank/DDBJ databases">
        <authorList>
            <person name="Zhirakovskaya E."/>
        </authorList>
    </citation>
    <scope>NUCLEOTIDE SEQUENCE</scope>
</reference>
<sequence>MLDLRGRSTLAPILDPIAKALSRAKLTPTVVTIVGLVVSIAGAVAIAMDEWVIGAAVVAVGTLLDALDGPLARFQGTASTRGAFIDTMSDRFGELAVWGGLIFALRGDELSLMLAVFSLGFALLIPYVRAKAESWNAEGRGGWMGRAERMILLVGGIFISGLGYDVIRPMLWIMVVLAGFTVAQRIRNTWVQLPE</sequence>
<gene>
    <name evidence="3" type="ORF">MNBD_ACTINO02-1882</name>
</gene>
<proteinExistence type="predicted"/>
<accession>A0A3B0T1I1</accession>
<dbReference type="InterPro" id="IPR048254">
    <property type="entry name" value="CDP_ALCOHOL_P_TRANSF_CS"/>
</dbReference>
<evidence type="ECO:0008006" key="4">
    <source>
        <dbReference type="Google" id="ProtNLM"/>
    </source>
</evidence>
<dbReference type="InterPro" id="IPR043130">
    <property type="entry name" value="CDP-OH_PTrfase_TM_dom"/>
</dbReference>
<dbReference type="Gene3D" id="1.20.120.1760">
    <property type="match status" value="1"/>
</dbReference>
<name>A0A3B0T1I1_9ZZZZ</name>
<dbReference type="GO" id="GO:0008654">
    <property type="term" value="P:phospholipid biosynthetic process"/>
    <property type="evidence" value="ECO:0007669"/>
    <property type="project" value="InterPro"/>
</dbReference>